<accession>A0ABS5FSL1</accession>
<proteinExistence type="predicted"/>
<dbReference type="Proteomes" id="UP001315278">
    <property type="component" value="Unassembled WGS sequence"/>
</dbReference>
<reference evidence="2" key="1">
    <citation type="journal article" date="2021" name="ISME J.">
        <title>Evolutionary origin and ecological implication of a unique nif island in free-living Bradyrhizobium lineages.</title>
        <authorList>
            <person name="Tao J."/>
        </authorList>
    </citation>
    <scope>NUCLEOTIDE SEQUENCE [LARGE SCALE GENOMIC DNA]</scope>
    <source>
        <strain evidence="2">SZCCT0434</strain>
    </source>
</reference>
<name>A0ABS5FSL1_9BRAD</name>
<evidence type="ECO:0000313" key="1">
    <source>
        <dbReference type="EMBL" id="MBR0799738.1"/>
    </source>
</evidence>
<evidence type="ECO:0000313" key="2">
    <source>
        <dbReference type="Proteomes" id="UP001315278"/>
    </source>
</evidence>
<evidence type="ECO:0008006" key="3">
    <source>
        <dbReference type="Google" id="ProtNLM"/>
    </source>
</evidence>
<dbReference type="RefSeq" id="WP_212394638.1">
    <property type="nucleotide sequence ID" value="NZ_JAFCJH010000043.1"/>
</dbReference>
<protein>
    <recommendedName>
        <fullName evidence="3">Limiting CO2-inducible protein B/C beta carbonyic anhydrase domain-containing protein</fullName>
    </recommendedName>
</protein>
<dbReference type="EMBL" id="JAFCJH010000043">
    <property type="protein sequence ID" value="MBR0799738.1"/>
    <property type="molecule type" value="Genomic_DNA"/>
</dbReference>
<gene>
    <name evidence="1" type="ORF">JQ615_30640</name>
</gene>
<keyword evidence="2" id="KW-1185">Reference proteome</keyword>
<sequence>MIETFRVGPFAMRYSQFVPRLYNYCRSLGFERRRMMPSRAFCSDESQGYPVMLLVQHFGTFPFDHGRVGGKVAINRHGPYAHHGEDLVIIQASHVGYDADAVRFGVYQRHRTDGCGFGDCCGKLCAVLHWYQDEYAHACRQVQCGRIGDEAAVRIDNQYLDESRSEGVFLRLDSLVESSRQPLHVLSTSKLFRASPLLRERLGEAGFGETFAPLGSALSPDLFEFRRVPAEGPEGHDILEAALAPVMPVLVTSANPALDAARFVTQAEFDRTYRSILREPAFRTKNVLFVSGVNIDVSPREEFPFPLTKFVPWAAYARLRDGCSFLLEQEELAETLRRMPGENPDCLSFDATIERMTTAPEIRIPVG</sequence>
<comment type="caution">
    <text evidence="1">The sequence shown here is derived from an EMBL/GenBank/DDBJ whole genome shotgun (WGS) entry which is preliminary data.</text>
</comment>
<organism evidence="1 2">
    <name type="scientific">Bradyrhizobium jicamae</name>
    <dbReference type="NCBI Taxonomy" id="280332"/>
    <lineage>
        <taxon>Bacteria</taxon>
        <taxon>Pseudomonadati</taxon>
        <taxon>Pseudomonadota</taxon>
        <taxon>Alphaproteobacteria</taxon>
        <taxon>Hyphomicrobiales</taxon>
        <taxon>Nitrobacteraceae</taxon>
        <taxon>Bradyrhizobium</taxon>
    </lineage>
</organism>